<dbReference type="AlphaFoldDB" id="A0A0E9Q6P0"/>
<accession>A0A0E9Q6P0</accession>
<evidence type="ECO:0000313" key="1">
    <source>
        <dbReference type="EMBL" id="JAH12556.1"/>
    </source>
</evidence>
<organism evidence="1">
    <name type="scientific">Anguilla anguilla</name>
    <name type="common">European freshwater eel</name>
    <name type="synonym">Muraena anguilla</name>
    <dbReference type="NCBI Taxonomy" id="7936"/>
    <lineage>
        <taxon>Eukaryota</taxon>
        <taxon>Metazoa</taxon>
        <taxon>Chordata</taxon>
        <taxon>Craniata</taxon>
        <taxon>Vertebrata</taxon>
        <taxon>Euteleostomi</taxon>
        <taxon>Actinopterygii</taxon>
        <taxon>Neopterygii</taxon>
        <taxon>Teleostei</taxon>
        <taxon>Anguilliformes</taxon>
        <taxon>Anguillidae</taxon>
        <taxon>Anguilla</taxon>
    </lineage>
</organism>
<reference evidence="1" key="1">
    <citation type="submission" date="2014-11" db="EMBL/GenBank/DDBJ databases">
        <authorList>
            <person name="Amaro Gonzalez C."/>
        </authorList>
    </citation>
    <scope>NUCLEOTIDE SEQUENCE</scope>
</reference>
<sequence>MAAVQEPMYEQIVQFTASQ</sequence>
<reference evidence="1" key="2">
    <citation type="journal article" date="2015" name="Fish Shellfish Immunol.">
        <title>Early steps in the European eel (Anguilla anguilla)-Vibrio vulnificus interaction in the gills: Role of the RtxA13 toxin.</title>
        <authorList>
            <person name="Callol A."/>
            <person name="Pajuelo D."/>
            <person name="Ebbesson L."/>
            <person name="Teles M."/>
            <person name="MacKenzie S."/>
            <person name="Amaro C."/>
        </authorList>
    </citation>
    <scope>NUCLEOTIDE SEQUENCE</scope>
</reference>
<name>A0A0E9Q6P0_ANGAN</name>
<dbReference type="EMBL" id="GBXM01096021">
    <property type="protein sequence ID" value="JAH12556.1"/>
    <property type="molecule type" value="Transcribed_RNA"/>
</dbReference>
<proteinExistence type="predicted"/>
<protein>
    <submittedName>
        <fullName evidence="1">Uncharacterized protein</fullName>
    </submittedName>
</protein>